<proteinExistence type="inferred from homology"/>
<comment type="cofactor">
    <cofactor evidence="9">
        <name>Ca(2+)</name>
        <dbReference type="ChEBI" id="CHEBI:29108"/>
    </cofactor>
    <text evidence="9">Can bind about 5 Ca(2+) ions per subunit.</text>
</comment>
<dbReference type="GO" id="GO:0005615">
    <property type="term" value="C:extracellular space"/>
    <property type="evidence" value="ECO:0007669"/>
    <property type="project" value="TreeGrafter"/>
</dbReference>
<dbReference type="AlphaFoldDB" id="A0A0N4VAL2"/>
<accession>A0A0N4VAL2</accession>
<keyword evidence="4" id="KW-0732">Signal</keyword>
<dbReference type="WBParaSite" id="EVEC_0000752501-mRNA-1">
    <property type="protein sequence ID" value="EVEC_0000752501-mRNA-1"/>
    <property type="gene ID" value="EVEC_0000752501"/>
</dbReference>
<dbReference type="GO" id="GO:0006508">
    <property type="term" value="P:proteolysis"/>
    <property type="evidence" value="ECO:0007669"/>
    <property type="project" value="UniProtKB-KW"/>
</dbReference>
<feature type="binding site" evidence="9">
    <location>
        <position position="42"/>
    </location>
    <ligand>
        <name>Zn(2+)</name>
        <dbReference type="ChEBI" id="CHEBI:29105"/>
        <label>2</label>
        <note>catalytic</note>
    </ligand>
</feature>
<evidence type="ECO:0000256" key="6">
    <source>
        <dbReference type="ARBA" id="ARBA00022833"/>
    </source>
</evidence>
<dbReference type="SUPFAM" id="SSF55486">
    <property type="entry name" value="Metalloproteases ('zincins'), catalytic domain"/>
    <property type="match status" value="1"/>
</dbReference>
<evidence type="ECO:0000313" key="11">
    <source>
        <dbReference type="WBParaSite" id="EVEC_0000752501-mRNA-1"/>
    </source>
</evidence>
<keyword evidence="6 9" id="KW-0862">Zinc</keyword>
<dbReference type="PRINTS" id="PR00138">
    <property type="entry name" value="MATRIXIN"/>
</dbReference>
<evidence type="ECO:0000256" key="5">
    <source>
        <dbReference type="ARBA" id="ARBA00022801"/>
    </source>
</evidence>
<sequence>LPYSAGEKFLHFDDDELWTIKDTTQLRDYTDLHYVAIHEIGHVLGLDHSSDQNSIMAPYYQDPLDKFGNYQDPKLGEDDIKKIQELYGEFNMHKIL</sequence>
<comment type="cofactor">
    <cofactor evidence="9">
        <name>Zn(2+)</name>
        <dbReference type="ChEBI" id="CHEBI:29105"/>
    </cofactor>
    <text evidence="9">Binds 2 Zn(2+) ions per subunit.</text>
</comment>
<feature type="binding site" evidence="9">
    <location>
        <position position="16"/>
    </location>
    <ligand>
        <name>Ca(2+)</name>
        <dbReference type="ChEBI" id="CHEBI:29108"/>
        <label>3</label>
    </ligand>
</feature>
<keyword evidence="9" id="KW-0106">Calcium</keyword>
<evidence type="ECO:0000256" key="7">
    <source>
        <dbReference type="ARBA" id="ARBA00023049"/>
    </source>
</evidence>
<evidence type="ECO:0000256" key="1">
    <source>
        <dbReference type="ARBA" id="ARBA00010370"/>
    </source>
</evidence>
<evidence type="ECO:0000256" key="4">
    <source>
        <dbReference type="ARBA" id="ARBA00022729"/>
    </source>
</evidence>
<dbReference type="GO" id="GO:0030574">
    <property type="term" value="P:collagen catabolic process"/>
    <property type="evidence" value="ECO:0007669"/>
    <property type="project" value="TreeGrafter"/>
</dbReference>
<feature type="binding site" evidence="9">
    <location>
        <position position="11"/>
    </location>
    <ligand>
        <name>Zn(2+)</name>
        <dbReference type="ChEBI" id="CHEBI:29105"/>
        <label>1</label>
    </ligand>
</feature>
<feature type="domain" description="Peptidase M10 metallopeptidase" evidence="10">
    <location>
        <begin position="10"/>
        <end position="88"/>
    </location>
</feature>
<feature type="binding site" evidence="9">
    <location>
        <position position="48"/>
    </location>
    <ligand>
        <name>Zn(2+)</name>
        <dbReference type="ChEBI" id="CHEBI:29105"/>
        <label>2</label>
        <note>catalytic</note>
    </ligand>
</feature>
<protein>
    <submittedName>
        <fullName evidence="11">Peptidase_M10 domain-containing protein</fullName>
    </submittedName>
</protein>
<dbReference type="InterPro" id="IPR021190">
    <property type="entry name" value="Pept_M10A"/>
</dbReference>
<evidence type="ECO:0000256" key="9">
    <source>
        <dbReference type="PIRSR" id="PIRSR621190-2"/>
    </source>
</evidence>
<dbReference type="InterPro" id="IPR024079">
    <property type="entry name" value="MetalloPept_cat_dom_sf"/>
</dbReference>
<dbReference type="InterPro" id="IPR001818">
    <property type="entry name" value="Pept_M10_metallopeptidase"/>
</dbReference>
<reference evidence="11" key="1">
    <citation type="submission" date="2017-02" db="UniProtKB">
        <authorList>
            <consortium name="WormBaseParasite"/>
        </authorList>
    </citation>
    <scope>IDENTIFICATION</scope>
</reference>
<keyword evidence="2" id="KW-0645">Protease</keyword>
<feature type="active site" evidence="8">
    <location>
        <position position="39"/>
    </location>
</feature>
<name>A0A0N4VAL2_ENTVE</name>
<dbReference type="PANTHER" id="PTHR10201:SF291">
    <property type="entry name" value="MATRIX METALLOPROTEINASE 1, ISOFORM C-RELATED"/>
    <property type="match status" value="1"/>
</dbReference>
<feature type="binding site" evidence="9">
    <location>
        <position position="13"/>
    </location>
    <ligand>
        <name>Ca(2+)</name>
        <dbReference type="ChEBI" id="CHEBI:29108"/>
        <label>3</label>
    </ligand>
</feature>
<organism evidence="11">
    <name type="scientific">Enterobius vermicularis</name>
    <name type="common">Human pinworm</name>
    <dbReference type="NCBI Taxonomy" id="51028"/>
    <lineage>
        <taxon>Eukaryota</taxon>
        <taxon>Metazoa</taxon>
        <taxon>Ecdysozoa</taxon>
        <taxon>Nematoda</taxon>
        <taxon>Chromadorea</taxon>
        <taxon>Rhabditida</taxon>
        <taxon>Spirurina</taxon>
        <taxon>Oxyuridomorpha</taxon>
        <taxon>Oxyuroidea</taxon>
        <taxon>Oxyuridae</taxon>
        <taxon>Enterobius</taxon>
    </lineage>
</organism>
<feature type="binding site" evidence="9">
    <location>
        <position position="14"/>
    </location>
    <ligand>
        <name>Ca(2+)</name>
        <dbReference type="ChEBI" id="CHEBI:29108"/>
        <label>1</label>
    </ligand>
</feature>
<keyword evidence="5" id="KW-0378">Hydrolase</keyword>
<evidence type="ECO:0000256" key="2">
    <source>
        <dbReference type="ARBA" id="ARBA00022670"/>
    </source>
</evidence>
<dbReference type="GO" id="GO:0004222">
    <property type="term" value="F:metalloendopeptidase activity"/>
    <property type="evidence" value="ECO:0007669"/>
    <property type="project" value="InterPro"/>
</dbReference>
<comment type="similarity">
    <text evidence="1">Belongs to the peptidase M10A family.</text>
</comment>
<feature type="binding site" evidence="9">
    <location>
        <position position="38"/>
    </location>
    <ligand>
        <name>Zn(2+)</name>
        <dbReference type="ChEBI" id="CHEBI:29105"/>
        <label>2</label>
        <note>catalytic</note>
    </ligand>
</feature>
<evidence type="ECO:0000256" key="3">
    <source>
        <dbReference type="ARBA" id="ARBA00022723"/>
    </source>
</evidence>
<evidence type="ECO:0000259" key="10">
    <source>
        <dbReference type="Pfam" id="PF00413"/>
    </source>
</evidence>
<dbReference type="GO" id="GO:0030198">
    <property type="term" value="P:extracellular matrix organization"/>
    <property type="evidence" value="ECO:0007669"/>
    <property type="project" value="TreeGrafter"/>
</dbReference>
<keyword evidence="7" id="KW-0482">Metalloprotease</keyword>
<dbReference type="Pfam" id="PF00413">
    <property type="entry name" value="Peptidase_M10"/>
    <property type="match status" value="1"/>
</dbReference>
<keyword evidence="3 9" id="KW-0479">Metal-binding</keyword>
<feature type="binding site" evidence="9">
    <location>
        <position position="16"/>
    </location>
    <ligand>
        <name>Ca(2+)</name>
        <dbReference type="ChEBI" id="CHEBI:29108"/>
        <label>1</label>
    </ligand>
</feature>
<dbReference type="GO" id="GO:0031012">
    <property type="term" value="C:extracellular matrix"/>
    <property type="evidence" value="ECO:0007669"/>
    <property type="project" value="InterPro"/>
</dbReference>
<dbReference type="GO" id="GO:0008270">
    <property type="term" value="F:zinc ion binding"/>
    <property type="evidence" value="ECO:0007669"/>
    <property type="project" value="InterPro"/>
</dbReference>
<dbReference type="PANTHER" id="PTHR10201">
    <property type="entry name" value="MATRIX METALLOPROTEINASE"/>
    <property type="match status" value="1"/>
</dbReference>
<feature type="binding site" evidence="9">
    <location>
        <position position="56"/>
    </location>
    <ligand>
        <name>Zn(2+)</name>
        <dbReference type="ChEBI" id="CHEBI:29105"/>
        <label>2</label>
        <note>catalytic</note>
    </ligand>
</feature>
<dbReference type="Gene3D" id="3.40.390.10">
    <property type="entry name" value="Collagenase (Catalytic Domain)"/>
    <property type="match status" value="1"/>
</dbReference>
<evidence type="ECO:0000256" key="8">
    <source>
        <dbReference type="PIRSR" id="PIRSR621190-1"/>
    </source>
</evidence>